<reference evidence="1 2" key="1">
    <citation type="submission" date="2020-08" db="EMBL/GenBank/DDBJ databases">
        <title>Genomic Encyclopedia of Type Strains, Phase IV (KMG-IV): sequencing the most valuable type-strain genomes for metagenomic binning, comparative biology and taxonomic classification.</title>
        <authorList>
            <person name="Goeker M."/>
        </authorList>
    </citation>
    <scope>NUCLEOTIDE SEQUENCE [LARGE SCALE GENOMIC DNA]</scope>
    <source>
        <strain evidence="1 2">DSM 22336</strain>
    </source>
</reference>
<dbReference type="RefSeq" id="WP_184224124.1">
    <property type="nucleotide sequence ID" value="NZ_JACIIU010000017.1"/>
</dbReference>
<keyword evidence="2" id="KW-1185">Reference proteome</keyword>
<name>A0A841M9A2_9HYPH</name>
<sequence length="52" mass="6153">MAKPTIMKHRADLLKLKADIEHGLKTIPDITTRRYLEEKYYQVERLLKELAA</sequence>
<accession>A0A841M9A2</accession>
<comment type="caution">
    <text evidence="1">The sequence shown here is derived from an EMBL/GenBank/DDBJ whole genome shotgun (WGS) entry which is preliminary data.</text>
</comment>
<dbReference type="Proteomes" id="UP000555393">
    <property type="component" value="Unassembled WGS sequence"/>
</dbReference>
<gene>
    <name evidence="1" type="ORF">FHS77_002692</name>
</gene>
<dbReference type="AlphaFoldDB" id="A0A841M9A2"/>
<dbReference type="EMBL" id="JACIIU010000017">
    <property type="protein sequence ID" value="MBB6262124.1"/>
    <property type="molecule type" value="Genomic_DNA"/>
</dbReference>
<proteinExistence type="predicted"/>
<protein>
    <submittedName>
        <fullName evidence="1">Uncharacterized protein</fullName>
    </submittedName>
</protein>
<evidence type="ECO:0000313" key="2">
    <source>
        <dbReference type="Proteomes" id="UP000555393"/>
    </source>
</evidence>
<evidence type="ECO:0000313" key="1">
    <source>
        <dbReference type="EMBL" id="MBB6262124.1"/>
    </source>
</evidence>
<organism evidence="1 2">
    <name type="scientific">Paenochrobactrum gallinarii</name>
    <dbReference type="NCBI Taxonomy" id="643673"/>
    <lineage>
        <taxon>Bacteria</taxon>
        <taxon>Pseudomonadati</taxon>
        <taxon>Pseudomonadota</taxon>
        <taxon>Alphaproteobacteria</taxon>
        <taxon>Hyphomicrobiales</taxon>
        <taxon>Brucellaceae</taxon>
        <taxon>Paenochrobactrum</taxon>
    </lineage>
</organism>